<dbReference type="InterPro" id="IPR050429">
    <property type="entry name" value="PTS_Glucose_EIICBA"/>
</dbReference>
<keyword evidence="6 9" id="KW-0812">Transmembrane</keyword>
<feature type="domain" description="PTS EIIC type-1" evidence="10">
    <location>
        <begin position="1"/>
        <end position="198"/>
    </location>
</feature>
<organism evidence="11 12">
    <name type="scientific">Kluyvera cryocrescens</name>
    <name type="common">Kluyvera citrophila</name>
    <dbReference type="NCBI Taxonomy" id="580"/>
    <lineage>
        <taxon>Bacteria</taxon>
        <taxon>Pseudomonadati</taxon>
        <taxon>Pseudomonadota</taxon>
        <taxon>Gammaproteobacteria</taxon>
        <taxon>Enterobacterales</taxon>
        <taxon>Enterobacteriaceae</taxon>
        <taxon>Kluyvera</taxon>
    </lineage>
</organism>
<dbReference type="GO" id="GO:0005886">
    <property type="term" value="C:plasma membrane"/>
    <property type="evidence" value="ECO:0007669"/>
    <property type="project" value="UniProtKB-SubCell"/>
</dbReference>
<evidence type="ECO:0000313" key="11">
    <source>
        <dbReference type="EMBL" id="VFS57111.1"/>
    </source>
</evidence>
<evidence type="ECO:0000259" key="10">
    <source>
        <dbReference type="PROSITE" id="PS51103"/>
    </source>
</evidence>
<dbReference type="EMBL" id="CAADJD010000008">
    <property type="protein sequence ID" value="VFS57111.1"/>
    <property type="molecule type" value="Genomic_DNA"/>
</dbReference>
<dbReference type="PANTHER" id="PTHR30009:SF20">
    <property type="entry name" value="PTS SYSTEM GLUCOSE-SPECIFIC EIICB COMPONENT-RELATED"/>
    <property type="match status" value="1"/>
</dbReference>
<name>A0A485AA04_KLUCR</name>
<protein>
    <submittedName>
        <fullName evidence="11">EIICBA-Glc</fullName>
    </submittedName>
</protein>
<dbReference type="InterPro" id="IPR003352">
    <property type="entry name" value="PTS_EIIC"/>
</dbReference>
<evidence type="ECO:0000256" key="8">
    <source>
        <dbReference type="ARBA" id="ARBA00023136"/>
    </source>
</evidence>
<evidence type="ECO:0000256" key="9">
    <source>
        <dbReference type="SAM" id="Phobius"/>
    </source>
</evidence>
<dbReference type="GO" id="GO:0009401">
    <property type="term" value="P:phosphoenolpyruvate-dependent sugar phosphotransferase system"/>
    <property type="evidence" value="ECO:0007669"/>
    <property type="project" value="UniProtKB-KW"/>
</dbReference>
<dbReference type="GO" id="GO:1904659">
    <property type="term" value="P:D-glucose transmembrane transport"/>
    <property type="evidence" value="ECO:0007669"/>
    <property type="project" value="TreeGrafter"/>
</dbReference>
<dbReference type="PANTHER" id="PTHR30009">
    <property type="entry name" value="CYTOCHROME C-TYPE SYNTHESIS PROTEIN AND PTS TRANSMEMBRANE COMPONENT"/>
    <property type="match status" value="1"/>
</dbReference>
<reference evidence="11 12" key="1">
    <citation type="submission" date="2019-03" db="EMBL/GenBank/DDBJ databases">
        <authorList>
            <consortium name="Pathogen Informatics"/>
        </authorList>
    </citation>
    <scope>NUCLEOTIDE SEQUENCE [LARGE SCALE GENOMIC DNA]</scope>
    <source>
        <strain evidence="11 12">NCTC12993</strain>
    </source>
</reference>
<comment type="subcellular location">
    <subcellularLocation>
        <location evidence="1">Cell membrane</location>
        <topology evidence="1">Multi-pass membrane protein</topology>
    </subcellularLocation>
</comment>
<keyword evidence="12" id="KW-1185">Reference proteome</keyword>
<dbReference type="Pfam" id="PF02378">
    <property type="entry name" value="PTS_EIIC"/>
    <property type="match status" value="1"/>
</dbReference>
<dbReference type="InterPro" id="IPR013013">
    <property type="entry name" value="PTS_EIIC_1"/>
</dbReference>
<proteinExistence type="predicted"/>
<evidence type="ECO:0000313" key="12">
    <source>
        <dbReference type="Proteomes" id="UP000401081"/>
    </source>
</evidence>
<dbReference type="PROSITE" id="PS51103">
    <property type="entry name" value="PTS_EIIC_TYPE_1"/>
    <property type="match status" value="1"/>
</dbReference>
<feature type="transmembrane region" description="Helical" evidence="9">
    <location>
        <begin position="129"/>
        <end position="148"/>
    </location>
</feature>
<evidence type="ECO:0000256" key="4">
    <source>
        <dbReference type="ARBA" id="ARBA00022597"/>
    </source>
</evidence>
<keyword evidence="4" id="KW-0762">Sugar transport</keyword>
<dbReference type="Proteomes" id="UP000401081">
    <property type="component" value="Unassembled WGS sequence"/>
</dbReference>
<evidence type="ECO:0000256" key="3">
    <source>
        <dbReference type="ARBA" id="ARBA00022475"/>
    </source>
</evidence>
<keyword evidence="7 9" id="KW-1133">Transmembrane helix</keyword>
<sequence length="198" mass="21318">MIFGTGERLLLPFGLHHILVALIRFTEAGGTMDVCGHSVSGALTIFQAQLSCPTTHGFSESATRFLSQGKMPAFLGGLPGAALAMYHCARPENRHKIKGLLISGVIACVIGGTTEPLEFLFLFVAPVLYVIHALLTGLGFTMMAILGVTIGNTDGNIIDFVVFGILHGLSTKWYLVPVVAAVWFAVYYGDFPLRYRSL</sequence>
<evidence type="ECO:0000256" key="7">
    <source>
        <dbReference type="ARBA" id="ARBA00022989"/>
    </source>
</evidence>
<keyword evidence="3" id="KW-1003">Cell membrane</keyword>
<evidence type="ECO:0000256" key="6">
    <source>
        <dbReference type="ARBA" id="ARBA00022692"/>
    </source>
</evidence>
<dbReference type="GO" id="GO:0090564">
    <property type="term" value="F:protein-phosphocysteine-glucose phosphotransferase system transporter activity"/>
    <property type="evidence" value="ECO:0007669"/>
    <property type="project" value="TreeGrafter"/>
</dbReference>
<gene>
    <name evidence="11" type="primary">ptsG_2</name>
    <name evidence="11" type="ORF">NCTC12993_00626</name>
</gene>
<dbReference type="GO" id="GO:0008982">
    <property type="term" value="F:protein-N(PI)-phosphohistidine-sugar phosphotransferase activity"/>
    <property type="evidence" value="ECO:0007669"/>
    <property type="project" value="InterPro"/>
</dbReference>
<feature type="transmembrane region" description="Helical" evidence="9">
    <location>
        <begin position="100"/>
        <end position="123"/>
    </location>
</feature>
<evidence type="ECO:0000256" key="1">
    <source>
        <dbReference type="ARBA" id="ARBA00004651"/>
    </source>
</evidence>
<keyword evidence="5" id="KW-0598">Phosphotransferase system</keyword>
<keyword evidence="8 9" id="KW-0472">Membrane</keyword>
<feature type="transmembrane region" description="Helical" evidence="9">
    <location>
        <begin position="160"/>
        <end position="188"/>
    </location>
</feature>
<accession>A0A485AA04</accession>
<evidence type="ECO:0000256" key="5">
    <source>
        <dbReference type="ARBA" id="ARBA00022683"/>
    </source>
</evidence>
<keyword evidence="2" id="KW-0813">Transport</keyword>
<dbReference type="AlphaFoldDB" id="A0A485AA04"/>
<evidence type="ECO:0000256" key="2">
    <source>
        <dbReference type="ARBA" id="ARBA00022448"/>
    </source>
</evidence>